<dbReference type="PANTHER" id="PTHR43420">
    <property type="entry name" value="ACETYLTRANSFERASE"/>
    <property type="match status" value="1"/>
</dbReference>
<feature type="domain" description="N-acetyltransferase" evidence="3">
    <location>
        <begin position="4"/>
        <end position="148"/>
    </location>
</feature>
<dbReference type="SUPFAM" id="SSF55729">
    <property type="entry name" value="Acyl-CoA N-acyltransferases (Nat)"/>
    <property type="match status" value="1"/>
</dbReference>
<evidence type="ECO:0000313" key="4">
    <source>
        <dbReference type="EMBL" id="MFC7336606.1"/>
    </source>
</evidence>
<dbReference type="EMBL" id="JBHTBS010000002">
    <property type="protein sequence ID" value="MFC7336606.1"/>
    <property type="molecule type" value="Genomic_DNA"/>
</dbReference>
<proteinExistence type="predicted"/>
<dbReference type="Gene3D" id="3.40.630.30">
    <property type="match status" value="1"/>
</dbReference>
<keyword evidence="2" id="KW-0012">Acyltransferase</keyword>
<organism evidence="4 5">
    <name type="scientific">Haloferula chungangensis</name>
    <dbReference type="NCBI Taxonomy" id="1048331"/>
    <lineage>
        <taxon>Bacteria</taxon>
        <taxon>Pseudomonadati</taxon>
        <taxon>Verrucomicrobiota</taxon>
        <taxon>Verrucomicrobiia</taxon>
        <taxon>Verrucomicrobiales</taxon>
        <taxon>Verrucomicrobiaceae</taxon>
        <taxon>Haloferula</taxon>
    </lineage>
</organism>
<dbReference type="PROSITE" id="PS51186">
    <property type="entry name" value="GNAT"/>
    <property type="match status" value="1"/>
</dbReference>
<gene>
    <name evidence="4" type="ORF">ACFQY0_05420</name>
</gene>
<keyword evidence="1" id="KW-0808">Transferase</keyword>
<keyword evidence="5" id="KW-1185">Reference proteome</keyword>
<dbReference type="PANTHER" id="PTHR43420:SF44">
    <property type="entry name" value="ACETYLTRANSFERASE YPEA"/>
    <property type="match status" value="1"/>
</dbReference>
<comment type="caution">
    <text evidence="4">The sequence shown here is derived from an EMBL/GenBank/DDBJ whole genome shotgun (WGS) entry which is preliminary data.</text>
</comment>
<dbReference type="InterPro" id="IPR000182">
    <property type="entry name" value="GNAT_dom"/>
</dbReference>
<accession>A0ABW2L679</accession>
<evidence type="ECO:0000259" key="3">
    <source>
        <dbReference type="PROSITE" id="PS51186"/>
    </source>
</evidence>
<dbReference type="Pfam" id="PF00583">
    <property type="entry name" value="Acetyltransf_1"/>
    <property type="match status" value="1"/>
</dbReference>
<protein>
    <submittedName>
        <fullName evidence="4">GNAT family N-acetyltransferase</fullName>
    </submittedName>
</protein>
<dbReference type="Proteomes" id="UP001596472">
    <property type="component" value="Unassembled WGS sequence"/>
</dbReference>
<evidence type="ECO:0000256" key="1">
    <source>
        <dbReference type="ARBA" id="ARBA00022679"/>
    </source>
</evidence>
<name>A0ABW2L679_9BACT</name>
<sequence>MSEPVVRTLRKNEYRAATRLLAFLNPECSREVLLERFDTIIAEHPHYHPLGVFKGDEMLAFAGAWISTKIWCGRYLEVDNIVVHPDHRSSGLGTLLIKHCEHLATEKGCNILALDSYTSNHPSHRLYHRLGFEIWGFHFVKQIASLQR</sequence>
<dbReference type="RefSeq" id="WP_379710024.1">
    <property type="nucleotide sequence ID" value="NZ_JBHTBS010000002.1"/>
</dbReference>
<dbReference type="InterPro" id="IPR016181">
    <property type="entry name" value="Acyl_CoA_acyltransferase"/>
</dbReference>
<evidence type="ECO:0000256" key="2">
    <source>
        <dbReference type="ARBA" id="ARBA00023315"/>
    </source>
</evidence>
<reference evidence="5" key="1">
    <citation type="journal article" date="2019" name="Int. J. Syst. Evol. Microbiol.">
        <title>The Global Catalogue of Microorganisms (GCM) 10K type strain sequencing project: providing services to taxonomists for standard genome sequencing and annotation.</title>
        <authorList>
            <consortium name="The Broad Institute Genomics Platform"/>
            <consortium name="The Broad Institute Genome Sequencing Center for Infectious Disease"/>
            <person name="Wu L."/>
            <person name="Ma J."/>
        </authorList>
    </citation>
    <scope>NUCLEOTIDE SEQUENCE [LARGE SCALE GENOMIC DNA]</scope>
    <source>
        <strain evidence="5">CGMCC 4.1467</strain>
    </source>
</reference>
<evidence type="ECO:0000313" key="5">
    <source>
        <dbReference type="Proteomes" id="UP001596472"/>
    </source>
</evidence>
<dbReference type="CDD" id="cd04301">
    <property type="entry name" value="NAT_SF"/>
    <property type="match status" value="1"/>
</dbReference>
<dbReference type="InterPro" id="IPR050680">
    <property type="entry name" value="YpeA/RimI_acetyltransf"/>
</dbReference>